<proteinExistence type="predicted"/>
<sequence>MIDPLNNYRPLVDQVSCDLISLNPIQNFNYYDEREEGKFASYGHGLYTRGISGEECRTYLHVANVLRIQDCRFVYKSQISFKNLAMEKVSSPIINNVWRACTVVSLVTAVVLLLYLNQGNRELIQESLKPNDAVSISISPLHVFPSSRNESEMNETLEGPFPDAKNGSLWEATDAEKNGSLEHLSTINMNETLEDSSLPMKDETLDDLFSPVKNVSLEDSWLLVKNENAEDLWLPVKNETSEDSLQQVKNEPLKEENGITTEDNSVTGEAKYCDAFDGSRVHDTTNSPMYNAHSCPFLSNQVDCRRNGRPDFNYES</sequence>
<name>A0ACB9LKT4_9MYRT</name>
<keyword evidence="2" id="KW-1185">Reference proteome</keyword>
<dbReference type="Proteomes" id="UP001057402">
    <property type="component" value="Chromosome 11"/>
</dbReference>
<organism evidence="1 2">
    <name type="scientific">Melastoma candidum</name>
    <dbReference type="NCBI Taxonomy" id="119954"/>
    <lineage>
        <taxon>Eukaryota</taxon>
        <taxon>Viridiplantae</taxon>
        <taxon>Streptophyta</taxon>
        <taxon>Embryophyta</taxon>
        <taxon>Tracheophyta</taxon>
        <taxon>Spermatophyta</taxon>
        <taxon>Magnoliopsida</taxon>
        <taxon>eudicotyledons</taxon>
        <taxon>Gunneridae</taxon>
        <taxon>Pentapetalae</taxon>
        <taxon>rosids</taxon>
        <taxon>malvids</taxon>
        <taxon>Myrtales</taxon>
        <taxon>Melastomataceae</taxon>
        <taxon>Melastomatoideae</taxon>
        <taxon>Melastomateae</taxon>
        <taxon>Melastoma</taxon>
    </lineage>
</organism>
<reference evidence="2" key="1">
    <citation type="journal article" date="2023" name="Front. Plant Sci.">
        <title>Chromosomal-level genome assembly of Melastoma candidum provides insights into trichome evolution.</title>
        <authorList>
            <person name="Zhong Y."/>
            <person name="Wu W."/>
            <person name="Sun C."/>
            <person name="Zou P."/>
            <person name="Liu Y."/>
            <person name="Dai S."/>
            <person name="Zhou R."/>
        </authorList>
    </citation>
    <scope>NUCLEOTIDE SEQUENCE [LARGE SCALE GENOMIC DNA]</scope>
</reference>
<evidence type="ECO:0000313" key="2">
    <source>
        <dbReference type="Proteomes" id="UP001057402"/>
    </source>
</evidence>
<protein>
    <submittedName>
        <fullName evidence="1">Uncharacterized protein</fullName>
    </submittedName>
</protein>
<evidence type="ECO:0000313" key="1">
    <source>
        <dbReference type="EMBL" id="KAI4311919.1"/>
    </source>
</evidence>
<dbReference type="EMBL" id="CM042890">
    <property type="protein sequence ID" value="KAI4311919.1"/>
    <property type="molecule type" value="Genomic_DNA"/>
</dbReference>
<comment type="caution">
    <text evidence="1">The sequence shown here is derived from an EMBL/GenBank/DDBJ whole genome shotgun (WGS) entry which is preliminary data.</text>
</comment>
<gene>
    <name evidence="1" type="ORF">MLD38_036783</name>
</gene>
<accession>A0ACB9LKT4</accession>